<feature type="region of interest" description="Disordered" evidence="1">
    <location>
        <begin position="23"/>
        <end position="53"/>
    </location>
</feature>
<feature type="compositionally biased region" description="Basic residues" evidence="1">
    <location>
        <begin position="282"/>
        <end position="291"/>
    </location>
</feature>
<proteinExistence type="predicted"/>
<keyword evidence="3" id="KW-1185">Reference proteome</keyword>
<name>A0A1Y1VAB7_9FUNG</name>
<evidence type="ECO:0000256" key="1">
    <source>
        <dbReference type="SAM" id="MobiDB-lite"/>
    </source>
</evidence>
<dbReference type="Proteomes" id="UP000193719">
    <property type="component" value="Unassembled WGS sequence"/>
</dbReference>
<accession>A0A1Y1VAB7</accession>
<comment type="caution">
    <text evidence="2">The sequence shown here is derived from an EMBL/GenBank/DDBJ whole genome shotgun (WGS) entry which is preliminary data.</text>
</comment>
<organism evidence="2 3">
    <name type="scientific">Piromyces finnis</name>
    <dbReference type="NCBI Taxonomy" id="1754191"/>
    <lineage>
        <taxon>Eukaryota</taxon>
        <taxon>Fungi</taxon>
        <taxon>Fungi incertae sedis</taxon>
        <taxon>Chytridiomycota</taxon>
        <taxon>Chytridiomycota incertae sedis</taxon>
        <taxon>Neocallimastigomycetes</taxon>
        <taxon>Neocallimastigales</taxon>
        <taxon>Neocallimastigaceae</taxon>
        <taxon>Piromyces</taxon>
    </lineage>
</organism>
<feature type="compositionally biased region" description="Basic and acidic residues" evidence="1">
    <location>
        <begin position="308"/>
        <end position="344"/>
    </location>
</feature>
<sequence length="392" mass="45921">MLLRKRESLHYFTDSELFIERKRENSKKSSMKNSSKGDNLTQKTYKRSNSNHGNFKRLNNEIISKYYLYQKKKEQLSNLINQSCEVIEKSDNQIFQPEKIKKIFKGKYIKNLCQKINIFQNNLRDYCNNENYEFKLDQGHKIWNFSLKSPKSISINQLCKKKLSNNSSLSQNNSNEKPINISNELLKSKVDIIPTIQTTPINIEFQINKNNLYLKSELNKSLQALKRTTLSENKKNNEENYLEKDNKPSSNPVNNIIEKSSVLQSSEVASLENANPVITNSRRNKRTKHNRSSAVCLSSNDIKGILNETKRNDTTPNNSEDKEQKSTHQKFSKEQLERRKLLSRDNYHPSLTTLNSTQFCYNKYYPSISLPSIQRSSQFLQQQWINNRRLNV</sequence>
<dbReference type="EMBL" id="MCFH01000020">
    <property type="protein sequence ID" value="ORX50645.1"/>
    <property type="molecule type" value="Genomic_DNA"/>
</dbReference>
<dbReference type="AlphaFoldDB" id="A0A1Y1VAB7"/>
<reference evidence="2 3" key="1">
    <citation type="submission" date="2016-08" db="EMBL/GenBank/DDBJ databases">
        <title>Genomes of anaerobic fungi encode conserved fungal cellulosomes for biomass hydrolysis.</title>
        <authorList>
            <consortium name="DOE Joint Genome Institute"/>
            <person name="Haitjema C.H."/>
            <person name="Gilmore S.P."/>
            <person name="Henske J.K."/>
            <person name="Solomon K.V."/>
            <person name="De Groot R."/>
            <person name="Kuo A."/>
            <person name="Mondo S.J."/>
            <person name="Salamov A.A."/>
            <person name="Labutti K."/>
            <person name="Zhao Z."/>
            <person name="Chiniquy J."/>
            <person name="Barry K."/>
            <person name="Brewer H.M."/>
            <person name="Purvine S.O."/>
            <person name="Wright A.T."/>
            <person name="Boxma B."/>
            <person name="Van Alen T."/>
            <person name="Hackstein J.H."/>
            <person name="Baker S.E."/>
            <person name="Grigoriev I.V."/>
            <person name="O'Malley M.A."/>
        </authorList>
    </citation>
    <scope>NUCLEOTIDE SEQUENCE [LARGE SCALE GENOMIC DNA]</scope>
    <source>
        <strain evidence="3">finn</strain>
    </source>
</reference>
<reference evidence="2 3" key="2">
    <citation type="submission" date="2016-08" db="EMBL/GenBank/DDBJ databases">
        <title>Pervasive Adenine N6-methylation of Active Genes in Fungi.</title>
        <authorList>
            <consortium name="DOE Joint Genome Institute"/>
            <person name="Mondo S.J."/>
            <person name="Dannebaum R.O."/>
            <person name="Kuo R.C."/>
            <person name="Labutti K."/>
            <person name="Haridas S."/>
            <person name="Kuo A."/>
            <person name="Salamov A."/>
            <person name="Ahrendt S.R."/>
            <person name="Lipzen A."/>
            <person name="Sullivan W."/>
            <person name="Andreopoulos W.B."/>
            <person name="Clum A."/>
            <person name="Lindquist E."/>
            <person name="Daum C."/>
            <person name="Ramamoorthy G.K."/>
            <person name="Gryganskyi A."/>
            <person name="Culley D."/>
            <person name="Magnuson J.K."/>
            <person name="James T.Y."/>
            <person name="O'Malley M.A."/>
            <person name="Stajich J.E."/>
            <person name="Spatafora J.W."/>
            <person name="Visel A."/>
            <person name="Grigoriev I.V."/>
        </authorList>
    </citation>
    <scope>NUCLEOTIDE SEQUENCE [LARGE SCALE GENOMIC DNA]</scope>
    <source>
        <strain evidence="3">finn</strain>
    </source>
</reference>
<evidence type="ECO:0000313" key="2">
    <source>
        <dbReference type="EMBL" id="ORX50645.1"/>
    </source>
</evidence>
<evidence type="ECO:0000313" key="3">
    <source>
        <dbReference type="Proteomes" id="UP000193719"/>
    </source>
</evidence>
<feature type="region of interest" description="Disordered" evidence="1">
    <location>
        <begin position="231"/>
        <end position="254"/>
    </location>
</feature>
<gene>
    <name evidence="2" type="ORF">BCR36DRAFT_583230</name>
</gene>
<feature type="compositionally biased region" description="Basic and acidic residues" evidence="1">
    <location>
        <begin position="232"/>
        <end position="247"/>
    </location>
</feature>
<feature type="compositionally biased region" description="Polar residues" evidence="1">
    <location>
        <begin position="37"/>
        <end position="53"/>
    </location>
</feature>
<protein>
    <submittedName>
        <fullName evidence="2">Uncharacterized protein</fullName>
    </submittedName>
</protein>
<feature type="compositionally biased region" description="Polar residues" evidence="1">
    <location>
        <begin position="292"/>
        <end position="301"/>
    </location>
</feature>
<feature type="region of interest" description="Disordered" evidence="1">
    <location>
        <begin position="274"/>
        <end position="344"/>
    </location>
</feature>
<dbReference type="OrthoDB" id="2162301at2759"/>